<feature type="domain" description="PCI" evidence="3">
    <location>
        <begin position="83"/>
        <end position="254"/>
    </location>
</feature>
<accession>A0A4P9WUY4</accession>
<evidence type="ECO:0000313" key="5">
    <source>
        <dbReference type="EMBL" id="RKP02124.1"/>
    </source>
</evidence>
<keyword evidence="2 4" id="KW-0647">Proteasome</keyword>
<dbReference type="Pfam" id="PF10075">
    <property type="entry name" value="CSN8_PSD8_EIF3K"/>
    <property type="match status" value="1"/>
</dbReference>
<dbReference type="Proteomes" id="UP000268535">
    <property type="component" value="Unassembled WGS sequence"/>
</dbReference>
<evidence type="ECO:0000256" key="2">
    <source>
        <dbReference type="ARBA" id="ARBA00022942"/>
    </source>
</evidence>
<dbReference type="GO" id="GO:0043161">
    <property type="term" value="P:proteasome-mediated ubiquitin-dependent protein catabolic process"/>
    <property type="evidence" value="ECO:0007669"/>
    <property type="project" value="TreeGrafter"/>
</dbReference>
<dbReference type="STRING" id="1555241.A0A4P9WUY4"/>
<dbReference type="InterPro" id="IPR006746">
    <property type="entry name" value="26S_Psome_Rpn12"/>
</dbReference>
<keyword evidence="7" id="KW-1185">Reference proteome</keyword>
<evidence type="ECO:0000313" key="4">
    <source>
        <dbReference type="EMBL" id="RKO96402.1"/>
    </source>
</evidence>
<dbReference type="GO" id="GO:0005634">
    <property type="term" value="C:nucleus"/>
    <property type="evidence" value="ECO:0007669"/>
    <property type="project" value="TreeGrafter"/>
</dbReference>
<evidence type="ECO:0000256" key="1">
    <source>
        <dbReference type="ARBA" id="ARBA00009627"/>
    </source>
</evidence>
<dbReference type="PANTHER" id="PTHR12387:SF0">
    <property type="entry name" value="26S PROTEASOME NON-ATPASE REGULATORY SUBUNIT 8"/>
    <property type="match status" value="1"/>
</dbReference>
<dbReference type="GO" id="GO:0008541">
    <property type="term" value="C:proteasome regulatory particle, lid subcomplex"/>
    <property type="evidence" value="ECO:0007669"/>
    <property type="project" value="TreeGrafter"/>
</dbReference>
<reference evidence="4" key="3">
    <citation type="submission" date="2018-08" db="EMBL/GenBank/DDBJ databases">
        <title>Leveraging single-cell genomics to expand the Fungal Tree of Life.</title>
        <authorList>
            <consortium name="DOE Joint Genome Institute"/>
            <person name="Ahrendt S.R."/>
            <person name="Quandt C.A."/>
            <person name="Ciobanu D."/>
            <person name="Clum A."/>
            <person name="Salamov A."/>
            <person name="Andreopoulos B."/>
            <person name="Cheng J.-F."/>
            <person name="Woyke T."/>
            <person name="Pelin A."/>
            <person name="Henrissat B."/>
            <person name="Reynolds N."/>
            <person name="Benny G.L."/>
            <person name="Smith M.E."/>
            <person name="James T.Y."/>
            <person name="Grigoriev I.V."/>
        </authorList>
    </citation>
    <scope>NUCLEOTIDE SEQUENCE</scope>
    <source>
        <strain evidence="4">ATCC 52028</strain>
    </source>
</reference>
<dbReference type="InterPro" id="IPR000717">
    <property type="entry name" value="PCI_dom"/>
</dbReference>
<dbReference type="PROSITE" id="PS50250">
    <property type="entry name" value="PCI"/>
    <property type="match status" value="1"/>
</dbReference>
<dbReference type="OrthoDB" id="8775810at2759"/>
<organism evidence="4 6">
    <name type="scientific">Caulochytrium protostelioides</name>
    <dbReference type="NCBI Taxonomy" id="1555241"/>
    <lineage>
        <taxon>Eukaryota</taxon>
        <taxon>Fungi</taxon>
        <taxon>Fungi incertae sedis</taxon>
        <taxon>Chytridiomycota</taxon>
        <taxon>Chytridiomycota incertae sedis</taxon>
        <taxon>Chytridiomycetes</taxon>
        <taxon>Caulochytriales</taxon>
        <taxon>Caulochytriaceae</taxon>
        <taxon>Caulochytrium</taxon>
    </lineage>
</organism>
<protein>
    <submittedName>
        <fullName evidence="4">26S proteasome non-ATPase regulatory subunit 8</fullName>
    </submittedName>
</protein>
<dbReference type="InterPro" id="IPR033464">
    <property type="entry name" value="CSN8_PSD8_EIF3K"/>
</dbReference>
<gene>
    <name evidence="4" type="ORF">CAUPRSCDRAFT_8194</name>
    <name evidence="5" type="ORF">CXG81DRAFT_11157</name>
</gene>
<dbReference type="Proteomes" id="UP000274922">
    <property type="component" value="Unassembled WGS sequence"/>
</dbReference>
<reference evidence="5" key="2">
    <citation type="submission" date="2018-04" db="EMBL/GenBank/DDBJ databases">
        <title>Leveraging single-cell genomics to expand the Fungal Tree of Life.</title>
        <authorList>
            <consortium name="DOE Joint Genome Institute"/>
            <person name="Ahrendt S.R."/>
            <person name="Quandt C.A."/>
            <person name="Ciobanu D."/>
            <person name="Clum A."/>
            <person name="Salamov A."/>
            <person name="Andreopoulos B."/>
            <person name="Cheng J.-F."/>
            <person name="Woyke T."/>
            <person name="Pelin A."/>
            <person name="Henrissat B."/>
            <person name="Benny G.L."/>
            <person name="Smith M.E."/>
            <person name="James T.Y."/>
            <person name="Grigoriev I.V."/>
        </authorList>
    </citation>
    <scope>NUCLEOTIDE SEQUENCE</scope>
    <source>
        <strain evidence="5">ATCC 52028</strain>
    </source>
</reference>
<evidence type="ECO:0000313" key="7">
    <source>
        <dbReference type="Proteomes" id="UP000274922"/>
    </source>
</evidence>
<dbReference type="GO" id="GO:0005829">
    <property type="term" value="C:cytosol"/>
    <property type="evidence" value="ECO:0007669"/>
    <property type="project" value="TreeGrafter"/>
</dbReference>
<dbReference type="AlphaFoldDB" id="A0A4P9WUY4"/>
<dbReference type="FunFam" id="1.25.40.990:FF:000001">
    <property type="entry name" value="26S proteasome non-ATPase regulatory subunit"/>
    <property type="match status" value="1"/>
</dbReference>
<dbReference type="Gene3D" id="1.25.40.990">
    <property type="match status" value="1"/>
</dbReference>
<dbReference type="EMBL" id="ML009992">
    <property type="protein sequence ID" value="RKO96402.1"/>
    <property type="molecule type" value="Genomic_DNA"/>
</dbReference>
<comment type="similarity">
    <text evidence="1">Belongs to the proteasome subunit S14 family.</text>
</comment>
<dbReference type="EMBL" id="ML014151">
    <property type="protein sequence ID" value="RKP02124.1"/>
    <property type="molecule type" value="Genomic_DNA"/>
</dbReference>
<proteinExistence type="inferred from homology"/>
<evidence type="ECO:0000259" key="3">
    <source>
        <dbReference type="PROSITE" id="PS50250"/>
    </source>
</evidence>
<dbReference type="PANTHER" id="PTHR12387">
    <property type="entry name" value="26S PROTEASOME NON-ATPASE REGULATORY SUBUNIT 8"/>
    <property type="match status" value="1"/>
</dbReference>
<sequence length="268" mass="30208">MAPVSNLMAEAQVSYDALRKELASPSADLAKCGALVSKLKLTLVQMNYLTLTGPQKPATPALALVRDILETAALYAVRVKDVDNFERYVAQLKTYYAVLRHELPESPRMYLVLGLNLLHLLAQGRIAAFHTEIELIDIEQLTANVYIKHSCDVERCLMEGSYNKLWNARRNAPAEEYHFFMEVLMTTIREEIAKCFASAYVDFPVQDAVTMLHLENAQAVAVFAKEHNWTIKDGKIGFRSSDDKTDEIPAQAIINNALSYTRELERIV</sequence>
<reference evidence="6 7" key="1">
    <citation type="journal article" date="2018" name="Nat. Microbiol.">
        <title>Leveraging single-cell genomics to expand the fungal tree of life.</title>
        <authorList>
            <person name="Ahrendt S.R."/>
            <person name="Quandt C.A."/>
            <person name="Ciobanu D."/>
            <person name="Clum A."/>
            <person name="Salamov A."/>
            <person name="Andreopoulos B."/>
            <person name="Cheng J.F."/>
            <person name="Woyke T."/>
            <person name="Pelin A."/>
            <person name="Henrissat B."/>
            <person name="Reynolds N.K."/>
            <person name="Benny G.L."/>
            <person name="Smith M.E."/>
            <person name="James T.Y."/>
            <person name="Grigoriev I.V."/>
        </authorList>
    </citation>
    <scope>NUCLEOTIDE SEQUENCE [LARGE SCALE GENOMIC DNA]</scope>
    <source>
        <strain evidence="6 7">ATCC 52028</strain>
    </source>
</reference>
<evidence type="ECO:0000313" key="6">
    <source>
        <dbReference type="Proteomes" id="UP000268535"/>
    </source>
</evidence>
<name>A0A4P9WUY4_9FUNG</name>